<evidence type="ECO:0000313" key="3">
    <source>
        <dbReference type="Proteomes" id="UP000182569"/>
    </source>
</evidence>
<dbReference type="KEGG" id="ceu:A7L45_07020"/>
<dbReference type="OrthoDB" id="2381017at2"/>
<reference evidence="3" key="1">
    <citation type="journal article" date="2016" name="Front. Microbiol.">
        <title>Complete Genome Sequence of Clostridium estertheticum DSM 8809, a Microbe Identified in Spoiled Vacuum Packed Beef.</title>
        <authorList>
            <person name="Yu Z."/>
            <person name="Gunn L."/>
            <person name="Brennan E."/>
            <person name="Reid R."/>
            <person name="Wall P.G."/>
            <person name="Gaora O.P."/>
            <person name="Hurley D."/>
            <person name="Bolton D."/>
            <person name="Fanning S."/>
        </authorList>
    </citation>
    <scope>NUCLEOTIDE SEQUENCE [LARGE SCALE GENOMIC DNA]</scope>
    <source>
        <strain evidence="3">DSM 8809</strain>
    </source>
</reference>
<accession>A0A1J0GET3</accession>
<evidence type="ECO:0000313" key="2">
    <source>
        <dbReference type="EMBL" id="APC39837.1"/>
    </source>
</evidence>
<feature type="domain" description="DUF7852" evidence="1">
    <location>
        <begin position="40"/>
        <end position="120"/>
    </location>
</feature>
<dbReference type="Pfam" id="PF25250">
    <property type="entry name" value="DUF7852"/>
    <property type="match status" value="1"/>
</dbReference>
<dbReference type="AlphaFoldDB" id="A0A1J0GET3"/>
<dbReference type="NCBIfam" id="NF045794">
    <property type="entry name" value="CsxC_fam"/>
    <property type="match status" value="1"/>
</dbReference>
<gene>
    <name evidence="2" type="ORF">A7L45_07020</name>
</gene>
<dbReference type="InterPro" id="IPR057174">
    <property type="entry name" value="DUF7852"/>
</dbReference>
<evidence type="ECO:0000259" key="1">
    <source>
        <dbReference type="Pfam" id="PF25250"/>
    </source>
</evidence>
<organism evidence="2 3">
    <name type="scientific">Clostridium estertheticum subsp. estertheticum</name>
    <dbReference type="NCBI Taxonomy" id="1552"/>
    <lineage>
        <taxon>Bacteria</taxon>
        <taxon>Bacillati</taxon>
        <taxon>Bacillota</taxon>
        <taxon>Clostridia</taxon>
        <taxon>Eubacteriales</taxon>
        <taxon>Clostridiaceae</taxon>
        <taxon>Clostridium</taxon>
    </lineage>
</organism>
<dbReference type="STRING" id="1552.A7L45_07020"/>
<sequence length="259" mass="28804">MEKNQVVYPCDNCGKIITSQTLPLSSGTTITPVGIRGPLVAKIPVVLGEREIQIDVEAVFKLNEPFFEIKRIKKNVYLTQCKLLPRSGVIAADGTLVSGKLFIGGFVRKNIEYATADCVEKEIVSGRIAHTTIDVPFTAVTEVVYTVPPVVKVRGVQKEIDLLSSCGCNDCTGTIMGKSGCEQYLEDNITFTESPYCELEGIRIFEDDINTDPLYHKTNSKVQLYNKVVEKMVVYIRVKVLQLQQVNIPVVHRCDDDDE</sequence>
<protein>
    <recommendedName>
        <fullName evidence="1">DUF7852 domain-containing protein</fullName>
    </recommendedName>
</protein>
<dbReference type="RefSeq" id="WP_071612131.1">
    <property type="nucleotide sequence ID" value="NZ_CP015756.1"/>
</dbReference>
<dbReference type="InterPro" id="IPR054845">
    <property type="entry name" value="Exosporium_prot_C"/>
</dbReference>
<proteinExistence type="predicted"/>
<dbReference type="EMBL" id="CP015756">
    <property type="protein sequence ID" value="APC39837.1"/>
    <property type="molecule type" value="Genomic_DNA"/>
</dbReference>
<name>A0A1J0GET3_9CLOT</name>
<keyword evidence="3" id="KW-1185">Reference proteome</keyword>
<dbReference type="Proteomes" id="UP000182569">
    <property type="component" value="Chromosome"/>
</dbReference>